<feature type="compositionally biased region" description="Basic residues" evidence="1">
    <location>
        <begin position="7"/>
        <end position="23"/>
    </location>
</feature>
<accession>A0A0F9DWY7</accession>
<feature type="region of interest" description="Disordered" evidence="1">
    <location>
        <begin position="1"/>
        <end position="28"/>
    </location>
</feature>
<organism evidence="2">
    <name type="scientific">marine sediment metagenome</name>
    <dbReference type="NCBI Taxonomy" id="412755"/>
    <lineage>
        <taxon>unclassified sequences</taxon>
        <taxon>metagenomes</taxon>
        <taxon>ecological metagenomes</taxon>
    </lineage>
</organism>
<protein>
    <submittedName>
        <fullName evidence="2">Uncharacterized protein</fullName>
    </submittedName>
</protein>
<reference evidence="2" key="1">
    <citation type="journal article" date="2015" name="Nature">
        <title>Complex archaea that bridge the gap between prokaryotes and eukaryotes.</title>
        <authorList>
            <person name="Spang A."/>
            <person name="Saw J.H."/>
            <person name="Jorgensen S.L."/>
            <person name="Zaremba-Niedzwiedzka K."/>
            <person name="Martijn J."/>
            <person name="Lind A.E."/>
            <person name="van Eijk R."/>
            <person name="Schleper C."/>
            <person name="Guy L."/>
            <person name="Ettema T.J."/>
        </authorList>
    </citation>
    <scope>NUCLEOTIDE SEQUENCE</scope>
</reference>
<dbReference type="EMBL" id="LAZR01027254">
    <property type="protein sequence ID" value="KKL66295.1"/>
    <property type="molecule type" value="Genomic_DNA"/>
</dbReference>
<evidence type="ECO:0000313" key="2">
    <source>
        <dbReference type="EMBL" id="KKL22206.1"/>
    </source>
</evidence>
<proteinExistence type="predicted"/>
<dbReference type="EMBL" id="LAZR01037437">
    <property type="protein sequence ID" value="KKL22206.1"/>
    <property type="molecule type" value="Genomic_DNA"/>
</dbReference>
<gene>
    <name evidence="3" type="ORF">LCGC14_2146430</name>
    <name evidence="2" type="ORF">LCGC14_2437770</name>
</gene>
<sequence length="127" mass="14989">MEQQKIRNFRNGRPKSRRSRCKGRQSQTFQNKLTKLQSTYKKRVKASLKSKNIFLALSEEAQSKILKSKRQTCESQIKKEPKQFFHAKYPTFQDFAEVNVLKEIGRTEEKRVVKKPAPRTVAGWMKK</sequence>
<evidence type="ECO:0000256" key="1">
    <source>
        <dbReference type="SAM" id="MobiDB-lite"/>
    </source>
</evidence>
<evidence type="ECO:0000313" key="3">
    <source>
        <dbReference type="EMBL" id="KKL66295.1"/>
    </source>
</evidence>
<comment type="caution">
    <text evidence="2">The sequence shown here is derived from an EMBL/GenBank/DDBJ whole genome shotgun (WGS) entry which is preliminary data.</text>
</comment>
<name>A0A0F9DWY7_9ZZZZ</name>
<dbReference type="AlphaFoldDB" id="A0A0F9DWY7"/>